<dbReference type="InterPro" id="IPR003439">
    <property type="entry name" value="ABC_transporter-like_ATP-bd"/>
</dbReference>
<dbReference type="CDD" id="cd03214">
    <property type="entry name" value="ABC_Iron-Siderophores_B12_Hemin"/>
    <property type="match status" value="1"/>
</dbReference>
<evidence type="ECO:0000313" key="5">
    <source>
        <dbReference type="Proteomes" id="UP000709959"/>
    </source>
</evidence>
<dbReference type="Pfam" id="PF00005">
    <property type="entry name" value="ABC_tran"/>
    <property type="match status" value="1"/>
</dbReference>
<keyword evidence="1" id="KW-0547">Nucleotide-binding</keyword>
<name>A0A936F0T2_9BACT</name>
<dbReference type="Proteomes" id="UP000709959">
    <property type="component" value="Unassembled WGS sequence"/>
</dbReference>
<dbReference type="Gene3D" id="3.40.50.300">
    <property type="entry name" value="P-loop containing nucleotide triphosphate hydrolases"/>
    <property type="match status" value="1"/>
</dbReference>
<evidence type="ECO:0000256" key="1">
    <source>
        <dbReference type="ARBA" id="ARBA00022741"/>
    </source>
</evidence>
<dbReference type="PROSITE" id="PS50893">
    <property type="entry name" value="ABC_TRANSPORTER_2"/>
    <property type="match status" value="1"/>
</dbReference>
<dbReference type="PANTHER" id="PTHR42794:SF2">
    <property type="entry name" value="ABC TRANSPORTER ATP-BINDING PROTEIN"/>
    <property type="match status" value="1"/>
</dbReference>
<sequence>MTAALHASGLAVPGRLEAVSLELGPGELVAMVGPNGAGKSTLVQALAGLLPAEGLVQWQGQPLPRIAMQERGRRLAWVGQEAHFEFAFPVREVVAQGRYAWGDDLSGVAEALAELDLTHLAERPVTRLSGGERHRVGLARALATGAPLQLWDEPVAQLDVRHALEVMRLARRLADGGGTVLVSLHDLRAAYRFDRVLVLDRGRLVGNGAPHEVLTAPLIRTVFRVEATFVESLVPELPRD</sequence>
<dbReference type="SMART" id="SM00382">
    <property type="entry name" value="AAA"/>
    <property type="match status" value="1"/>
</dbReference>
<dbReference type="SUPFAM" id="SSF52540">
    <property type="entry name" value="P-loop containing nucleoside triphosphate hydrolases"/>
    <property type="match status" value="1"/>
</dbReference>
<evidence type="ECO:0000256" key="2">
    <source>
        <dbReference type="ARBA" id="ARBA00022840"/>
    </source>
</evidence>
<dbReference type="PANTHER" id="PTHR42794">
    <property type="entry name" value="HEMIN IMPORT ATP-BINDING PROTEIN HMUV"/>
    <property type="match status" value="1"/>
</dbReference>
<dbReference type="GO" id="GO:0005524">
    <property type="term" value="F:ATP binding"/>
    <property type="evidence" value="ECO:0007669"/>
    <property type="project" value="UniProtKB-KW"/>
</dbReference>
<reference evidence="4 5" key="1">
    <citation type="submission" date="2020-10" db="EMBL/GenBank/DDBJ databases">
        <title>Connecting structure to function with the recovery of over 1000 high-quality activated sludge metagenome-assembled genomes encoding full-length rRNA genes using long-read sequencing.</title>
        <authorList>
            <person name="Singleton C.M."/>
            <person name="Petriglieri F."/>
            <person name="Kristensen J.M."/>
            <person name="Kirkegaard R.H."/>
            <person name="Michaelsen T.Y."/>
            <person name="Andersen M.H."/>
            <person name="Karst S.M."/>
            <person name="Dueholm M.S."/>
            <person name="Nielsen P.H."/>
            <person name="Albertsen M."/>
        </authorList>
    </citation>
    <scope>NUCLEOTIDE SEQUENCE [LARGE SCALE GENOMIC DNA]</scope>
    <source>
        <strain evidence="4">OdNE_18-Q3-R46-58_MAXAC.008</strain>
    </source>
</reference>
<protein>
    <submittedName>
        <fullName evidence="4">ABC transporter ATP-binding protein</fullName>
    </submittedName>
</protein>
<dbReference type="InterPro" id="IPR003593">
    <property type="entry name" value="AAA+_ATPase"/>
</dbReference>
<evidence type="ECO:0000313" key="4">
    <source>
        <dbReference type="EMBL" id="MBK8572054.1"/>
    </source>
</evidence>
<dbReference type="InterPro" id="IPR027417">
    <property type="entry name" value="P-loop_NTPase"/>
</dbReference>
<dbReference type="AlphaFoldDB" id="A0A936F0T2"/>
<organism evidence="4 5">
    <name type="scientific">Candidatus Geothrix odensensis</name>
    <dbReference type="NCBI Taxonomy" id="2954440"/>
    <lineage>
        <taxon>Bacteria</taxon>
        <taxon>Pseudomonadati</taxon>
        <taxon>Acidobacteriota</taxon>
        <taxon>Holophagae</taxon>
        <taxon>Holophagales</taxon>
        <taxon>Holophagaceae</taxon>
        <taxon>Geothrix</taxon>
    </lineage>
</organism>
<evidence type="ECO:0000259" key="3">
    <source>
        <dbReference type="PROSITE" id="PS50893"/>
    </source>
</evidence>
<comment type="caution">
    <text evidence="4">The sequence shown here is derived from an EMBL/GenBank/DDBJ whole genome shotgun (WGS) entry which is preliminary data.</text>
</comment>
<gene>
    <name evidence="4" type="ORF">IPN91_05275</name>
</gene>
<feature type="domain" description="ABC transporter" evidence="3">
    <location>
        <begin position="1"/>
        <end position="226"/>
    </location>
</feature>
<keyword evidence="2 4" id="KW-0067">ATP-binding</keyword>
<dbReference type="EMBL" id="JADKCH010000003">
    <property type="protein sequence ID" value="MBK8572054.1"/>
    <property type="molecule type" value="Genomic_DNA"/>
</dbReference>
<proteinExistence type="predicted"/>
<dbReference type="GO" id="GO:0016887">
    <property type="term" value="F:ATP hydrolysis activity"/>
    <property type="evidence" value="ECO:0007669"/>
    <property type="project" value="InterPro"/>
</dbReference>
<accession>A0A936F0T2</accession>